<evidence type="ECO:0000313" key="2">
    <source>
        <dbReference type="EMBL" id="MBM9476469.1"/>
    </source>
</evidence>
<gene>
    <name evidence="2" type="ORF">JL107_08455</name>
</gene>
<dbReference type="InterPro" id="IPR004919">
    <property type="entry name" value="GmrSD_N"/>
</dbReference>
<accession>A0A938YJU3</accession>
<dbReference type="EMBL" id="JAERWL010000007">
    <property type="protein sequence ID" value="MBM9476469.1"/>
    <property type="molecule type" value="Genomic_DNA"/>
</dbReference>
<dbReference type="Proteomes" id="UP000663801">
    <property type="component" value="Unassembled WGS sequence"/>
</dbReference>
<dbReference type="AlphaFoldDB" id="A0A938YJU3"/>
<organism evidence="2 3">
    <name type="scientific">Nakamurella flavida</name>
    <dbReference type="NCBI Taxonomy" id="363630"/>
    <lineage>
        <taxon>Bacteria</taxon>
        <taxon>Bacillati</taxon>
        <taxon>Actinomycetota</taxon>
        <taxon>Actinomycetes</taxon>
        <taxon>Nakamurellales</taxon>
        <taxon>Nakamurellaceae</taxon>
        <taxon>Nakamurella</taxon>
    </lineage>
</organism>
<name>A0A938YJU3_9ACTN</name>
<sequence>MPGDEHCGVEPDLPITLFKDTTYTLSGLIGDIRRGEVALPDIQRPFVWPAAKVRDLFDSMYRGFPVGYLLFWETGAGAGTRQIGTDVKQAAPRLLIVDGQQRLTSLFAVLTGTQVVREDYTEWRIRIAFRPTDATFSVADAAIEKDPEFIPDVSALWGYAGRKKTVRAFLDRLRTKRDITQAEEDRLDDAIDRLYDLHNYPFKVVELSPDVDEEQVAEVFVRINSEGVKLNRADFILTLMSVFWDKGRAELEDFCRAAKQPSIAKASPFNWFIQPQPPQLLRVSVALAFRRAVLKTVYTLLRGKDLDTGQVSVDKRDEQFRELKAAQEHVLSLTNWHEFLQCLERAGYRSGKMVTSESAVLYSYGLWLIGRVDYGMSVQQLREVIARWFFMVQVTGRYTGSFESQVESDLARFANLNTADGFIEVLDRIVDDTLSADYWSITLPNDLATSASRSPALSSYIAALNILDADALMGTGKVRSRLDPAIVAQKGIERHHLFPKGYLREALKITDTKQVNQIANMALVEWADNIAVSDDPPAKYWPAQVAARNFGEEKLAEQMRLHALPDGWTEMTYGDFLVARRKLMGAVVHDAFAKLRNSSYTPSYPQPSKAPTATSDLQTHAETPVLVSLAEMIEQGLVASGAVLLPADSSFDVLATVLDNGDLEVEGQVYETPTEAAVASAGFSVDGWHFWLADGPSGPVSLAHLAAG</sequence>
<feature type="domain" description="GmrSD restriction endonucleases N-terminal" evidence="1">
    <location>
        <begin position="26"/>
        <end position="237"/>
    </location>
</feature>
<comment type="caution">
    <text evidence="2">The sequence shown here is derived from an EMBL/GenBank/DDBJ whole genome shotgun (WGS) entry which is preliminary data.</text>
</comment>
<evidence type="ECO:0000313" key="3">
    <source>
        <dbReference type="Proteomes" id="UP000663801"/>
    </source>
</evidence>
<dbReference type="PANTHER" id="PTHR37292:SF2">
    <property type="entry name" value="DUF262 DOMAIN-CONTAINING PROTEIN"/>
    <property type="match status" value="1"/>
</dbReference>
<keyword evidence="3" id="KW-1185">Reference proteome</keyword>
<reference evidence="2" key="1">
    <citation type="submission" date="2021-01" db="EMBL/GenBank/DDBJ databases">
        <title>KCTC 19127 draft genome.</title>
        <authorList>
            <person name="An D."/>
        </authorList>
    </citation>
    <scope>NUCLEOTIDE SEQUENCE</scope>
    <source>
        <strain evidence="2">KCTC 19127</strain>
    </source>
</reference>
<dbReference type="PANTHER" id="PTHR37292">
    <property type="entry name" value="VNG6097C"/>
    <property type="match status" value="1"/>
</dbReference>
<evidence type="ECO:0000259" key="1">
    <source>
        <dbReference type="Pfam" id="PF03235"/>
    </source>
</evidence>
<protein>
    <submittedName>
        <fullName evidence="2">DUF262 domain-containing protein</fullName>
    </submittedName>
</protein>
<proteinExistence type="predicted"/>
<dbReference type="Pfam" id="PF03235">
    <property type="entry name" value="GmrSD_N"/>
    <property type="match status" value="1"/>
</dbReference>
<dbReference type="RefSeq" id="WP_205256579.1">
    <property type="nucleotide sequence ID" value="NZ_BAAAPV010000001.1"/>
</dbReference>